<keyword evidence="2" id="KW-0507">mRNA processing</keyword>
<feature type="domain" description="RRM" evidence="8">
    <location>
        <begin position="437"/>
        <end position="523"/>
    </location>
</feature>
<keyword evidence="4" id="KW-0508">mRNA splicing</keyword>
<dbReference type="InterPro" id="IPR000504">
    <property type="entry name" value="RRM_dom"/>
</dbReference>
<dbReference type="SMART" id="SM00360">
    <property type="entry name" value="RRM"/>
    <property type="match status" value="3"/>
</dbReference>
<organism evidence="9">
    <name type="scientific">Euglena gracilis</name>
    <dbReference type="NCBI Taxonomy" id="3039"/>
    <lineage>
        <taxon>Eukaryota</taxon>
        <taxon>Discoba</taxon>
        <taxon>Euglenozoa</taxon>
        <taxon>Euglenida</taxon>
        <taxon>Spirocuta</taxon>
        <taxon>Euglenophyceae</taxon>
        <taxon>Euglenales</taxon>
        <taxon>Euglenaceae</taxon>
        <taxon>Euglena</taxon>
    </lineage>
</organism>
<dbReference type="Pfam" id="PF15519">
    <property type="entry name" value="RBM39linker"/>
    <property type="match status" value="1"/>
</dbReference>
<evidence type="ECO:0000256" key="4">
    <source>
        <dbReference type="ARBA" id="ARBA00023187"/>
    </source>
</evidence>
<dbReference type="SUPFAM" id="SSF54928">
    <property type="entry name" value="RNA-binding domain, RBD"/>
    <property type="match status" value="2"/>
</dbReference>
<dbReference type="PANTHER" id="PTHR47330">
    <property type="entry name" value="POLY(U)-BINDING-SPLICING FACTOR PUF60-B-RELATED"/>
    <property type="match status" value="1"/>
</dbReference>
<feature type="region of interest" description="Disordered" evidence="7">
    <location>
        <begin position="1"/>
        <end position="67"/>
    </location>
</feature>
<dbReference type="GO" id="GO:0000380">
    <property type="term" value="P:alternative mRNA splicing, via spliceosome"/>
    <property type="evidence" value="ECO:0007669"/>
    <property type="project" value="TreeGrafter"/>
</dbReference>
<dbReference type="SMART" id="SM00361">
    <property type="entry name" value="RRM_1"/>
    <property type="match status" value="2"/>
</dbReference>
<feature type="compositionally biased region" description="Basic residues" evidence="7">
    <location>
        <begin position="15"/>
        <end position="26"/>
    </location>
</feature>
<dbReference type="Pfam" id="PF00076">
    <property type="entry name" value="RRM_1"/>
    <property type="match status" value="2"/>
</dbReference>
<dbReference type="CDD" id="cd12374">
    <property type="entry name" value="RRM_UHM_SPF45_PUF60"/>
    <property type="match status" value="1"/>
</dbReference>
<sequence length="532" mass="58396">MPGGNDSDGSSDHDKKKKKERRRRSRSPSDGESRRRKRSRSKSPKKPKERRSAWDDPTGQATPFSGNSILAPVLTNVTAAPSSHVSPSSTGTAAFLTSAAQMALARVYVGNIYFEIGEDDIRAIFERCGSIRSVQLTKEPGQSKHRGFCFIEFDSVDSAETAITTMNGYQLAGRTLRVGRPHNPAASITPNIQASVPALQPILLPQKDEVAVQHGLPQVRACKMCIPGEPRPPAGYPLKGEPKIYVANIPLAATEETLMELFTTTGHIRAIKTEVYPDDKTKKFSLIEFADDAAAERAVSAFHGHRMDGHKFKVGRVLPLAAAQNTLIFQQVQQVTQMRQAGLPIPSNYGLSQMTLGNIPAVPVVESITHEESMNISTGSARVALMQKLMRKEEVDTLKIPKPHGVVLGPKDAPHALSTRAPTPAPTGPGEVNTPTRCVVLTNLVGSPAEVDDELMLEVKEECSKYGHVEHLLILDEENPTTRKVESKFFVLYSNLPSAMKAMEKFNGRFFAKRRISCRFYHEALFRKLSAD</sequence>
<evidence type="ECO:0000256" key="6">
    <source>
        <dbReference type="PROSITE-ProRule" id="PRU00176"/>
    </source>
</evidence>
<dbReference type="FunFam" id="3.30.70.330:FF:000382">
    <property type="entry name" value="G-patch domain-containing protein"/>
    <property type="match status" value="1"/>
</dbReference>
<keyword evidence="5" id="KW-0539">Nucleus</keyword>
<dbReference type="InterPro" id="IPR029123">
    <property type="entry name" value="RBM39_linker"/>
</dbReference>
<dbReference type="CDD" id="cd00590">
    <property type="entry name" value="RRM_SF"/>
    <property type="match status" value="1"/>
</dbReference>
<dbReference type="InterPro" id="IPR003954">
    <property type="entry name" value="RRM_euk-type"/>
</dbReference>
<keyword evidence="3 6" id="KW-0694">RNA-binding</keyword>
<evidence type="ECO:0000256" key="7">
    <source>
        <dbReference type="SAM" id="MobiDB-lite"/>
    </source>
</evidence>
<dbReference type="InterPro" id="IPR035979">
    <property type="entry name" value="RBD_domain_sf"/>
</dbReference>
<name>A0AA51UAN0_EUGGR</name>
<feature type="compositionally biased region" description="Basic residues" evidence="7">
    <location>
        <begin position="34"/>
        <end position="49"/>
    </location>
</feature>
<evidence type="ECO:0000313" key="9">
    <source>
        <dbReference type="EMBL" id="WMV69916.1"/>
    </source>
</evidence>
<protein>
    <submittedName>
        <fullName evidence="9">FUSE-binding protein-interacting repressor</fullName>
    </submittedName>
</protein>
<evidence type="ECO:0000256" key="5">
    <source>
        <dbReference type="ARBA" id="ARBA00023242"/>
    </source>
</evidence>
<evidence type="ECO:0000256" key="3">
    <source>
        <dbReference type="ARBA" id="ARBA00022884"/>
    </source>
</evidence>
<dbReference type="PANTHER" id="PTHR47330:SF1">
    <property type="entry name" value="POLY(U)-BINDING-SPLICING FACTOR PUF60"/>
    <property type="match status" value="1"/>
</dbReference>
<dbReference type="Gene3D" id="3.30.70.330">
    <property type="match status" value="3"/>
</dbReference>
<dbReference type="InterPro" id="IPR051974">
    <property type="entry name" value="PUF60_regulator"/>
</dbReference>
<comment type="subcellular location">
    <subcellularLocation>
        <location evidence="1">Nucleus</location>
    </subcellularLocation>
</comment>
<accession>A0AA51UAN0</accession>
<dbReference type="GO" id="GO:0071011">
    <property type="term" value="C:precatalytic spliceosome"/>
    <property type="evidence" value="ECO:0007669"/>
    <property type="project" value="TreeGrafter"/>
</dbReference>
<evidence type="ECO:0000256" key="1">
    <source>
        <dbReference type="ARBA" id="ARBA00004123"/>
    </source>
</evidence>
<reference evidence="9" key="1">
    <citation type="journal article" date="2023" name="Acta Biochim. Biophys. Sin.">
        <title>Transcriptomic and genomic identification of spliceosomal genes from Euglena gracilis.</title>
        <authorList>
            <person name="Gao P."/>
            <person name="Zhong Y."/>
            <person name="Sun C."/>
        </authorList>
    </citation>
    <scope>NUCLEOTIDE SEQUENCE</scope>
</reference>
<dbReference type="GO" id="GO:0003723">
    <property type="term" value="F:RNA binding"/>
    <property type="evidence" value="ECO:0007669"/>
    <property type="project" value="UniProtKB-UniRule"/>
</dbReference>
<dbReference type="AlphaFoldDB" id="A0AA51UAN0"/>
<dbReference type="GO" id="GO:0000381">
    <property type="term" value="P:regulation of alternative mRNA splicing, via spliceosome"/>
    <property type="evidence" value="ECO:0007669"/>
    <property type="project" value="TreeGrafter"/>
</dbReference>
<evidence type="ECO:0000259" key="8">
    <source>
        <dbReference type="PROSITE" id="PS50102"/>
    </source>
</evidence>
<feature type="domain" description="RRM" evidence="8">
    <location>
        <begin position="242"/>
        <end position="325"/>
    </location>
</feature>
<dbReference type="PROSITE" id="PS50102">
    <property type="entry name" value="RRM"/>
    <property type="match status" value="3"/>
</dbReference>
<proteinExistence type="evidence at transcript level"/>
<feature type="domain" description="RRM" evidence="8">
    <location>
        <begin position="105"/>
        <end position="183"/>
    </location>
</feature>
<dbReference type="GO" id="GO:0006376">
    <property type="term" value="P:mRNA splice site recognition"/>
    <property type="evidence" value="ECO:0007669"/>
    <property type="project" value="TreeGrafter"/>
</dbReference>
<dbReference type="InterPro" id="IPR012677">
    <property type="entry name" value="Nucleotide-bd_a/b_plait_sf"/>
</dbReference>
<evidence type="ECO:0000256" key="2">
    <source>
        <dbReference type="ARBA" id="ARBA00022664"/>
    </source>
</evidence>
<dbReference type="EMBL" id="OQ397584">
    <property type="protein sequence ID" value="WMV69916.1"/>
    <property type="molecule type" value="mRNA"/>
</dbReference>
<dbReference type="GO" id="GO:0071013">
    <property type="term" value="C:catalytic step 2 spliceosome"/>
    <property type="evidence" value="ECO:0007669"/>
    <property type="project" value="TreeGrafter"/>
</dbReference>
<gene>
    <name evidence="9" type="primary">PUF60A</name>
</gene>